<organism evidence="2 3">
    <name type="scientific">Owenia fusiformis</name>
    <name type="common">Polychaete worm</name>
    <dbReference type="NCBI Taxonomy" id="6347"/>
    <lineage>
        <taxon>Eukaryota</taxon>
        <taxon>Metazoa</taxon>
        <taxon>Spiralia</taxon>
        <taxon>Lophotrochozoa</taxon>
        <taxon>Annelida</taxon>
        <taxon>Polychaeta</taxon>
        <taxon>Sedentaria</taxon>
        <taxon>Canalipalpata</taxon>
        <taxon>Sabellida</taxon>
        <taxon>Oweniida</taxon>
        <taxon>Oweniidae</taxon>
        <taxon>Owenia</taxon>
    </lineage>
</organism>
<proteinExistence type="predicted"/>
<dbReference type="Proteomes" id="UP000749559">
    <property type="component" value="Unassembled WGS sequence"/>
</dbReference>
<feature type="compositionally biased region" description="Low complexity" evidence="1">
    <location>
        <begin position="426"/>
        <end position="438"/>
    </location>
</feature>
<feature type="compositionally biased region" description="Acidic residues" evidence="1">
    <location>
        <begin position="362"/>
        <end position="375"/>
    </location>
</feature>
<dbReference type="AlphaFoldDB" id="A0A8S4Q642"/>
<feature type="compositionally biased region" description="Basic residues" evidence="1">
    <location>
        <begin position="240"/>
        <end position="251"/>
    </location>
</feature>
<feature type="compositionally biased region" description="Basic residues" evidence="1">
    <location>
        <begin position="275"/>
        <end position="291"/>
    </location>
</feature>
<feature type="compositionally biased region" description="Low complexity" evidence="1">
    <location>
        <begin position="459"/>
        <end position="472"/>
    </location>
</feature>
<dbReference type="GO" id="GO:0005634">
    <property type="term" value="C:nucleus"/>
    <property type="evidence" value="ECO:0007669"/>
    <property type="project" value="TreeGrafter"/>
</dbReference>
<comment type="caution">
    <text evidence="2">The sequence shown here is derived from an EMBL/GenBank/DDBJ whole genome shotgun (WGS) entry which is preliminary data.</text>
</comment>
<sequence>MEKFVRKLFKNSPNVGALTQKIVRQKYLEHFNIQTLVQQDKEKLKEAVLKIYNEGVLPQEEQEDVARKKSAKQSPFRTKQDEENEKRMQREEDGEHDQWKPKKYKSAMDTPTKHKKAKKEKTPTRKNIKISPRLKPEDVLTAISNSDPESEASSESEDEIESEAGSESEAESEVSDKSDQSDDGVVQHGKRKRKISESDESDTMSPFKETLISESESNASSVVENDLSDDSEFNSPLKTIKSKIKKRKRKQLSSSEEDSDVSHNAVGSADDSKQNTKKKLNKAPPAKKLKMPSKTQNQPDNDPLDWSSSDDDALKPPTNKKQRHDSSDSNSDKTPMNSPAKKTTKPKVNNKPKMRKHTSNSENEENSSDWSSSDDDTLKPLTNKKQHRHSNDSKSDNTPMNSPAKKSTKTKINNNLKKRKMENGSDSENSSDSLASSDSEIENKKLKKASRKKKDTKSKAAVSKKTTSSKPSQVTSGKLQKLQKICREAGLWYVHLFKECTTAREKETKILDFLAEKGFKGTPTLQAAQEYKLKKELADLGSESIIDSGRGKRKVQSLYNRTTNTSTHDEHLPANTSPTMKYTPVKEKFKNLKGIIDSDSESE</sequence>
<feature type="compositionally biased region" description="Low complexity" evidence="1">
    <location>
        <begin position="213"/>
        <end position="225"/>
    </location>
</feature>
<feature type="region of interest" description="Disordered" evidence="1">
    <location>
        <begin position="60"/>
        <end position="480"/>
    </location>
</feature>
<feature type="region of interest" description="Disordered" evidence="1">
    <location>
        <begin position="559"/>
        <end position="581"/>
    </location>
</feature>
<keyword evidence="3" id="KW-1185">Reference proteome</keyword>
<evidence type="ECO:0000256" key="1">
    <source>
        <dbReference type="SAM" id="MobiDB-lite"/>
    </source>
</evidence>
<feature type="compositionally biased region" description="Polar residues" evidence="1">
    <location>
        <begin position="396"/>
        <end position="415"/>
    </location>
</feature>
<dbReference type="PANTHER" id="PTHR15410">
    <property type="entry name" value="HIRA-INTERACTING PROTEIN 3"/>
    <property type="match status" value="1"/>
</dbReference>
<feature type="compositionally biased region" description="Acidic residues" evidence="1">
    <location>
        <begin position="148"/>
        <end position="173"/>
    </location>
</feature>
<evidence type="ECO:0000313" key="2">
    <source>
        <dbReference type="EMBL" id="CAH1800833.1"/>
    </source>
</evidence>
<dbReference type="InterPro" id="IPR037647">
    <property type="entry name" value="HIRIP3"/>
</dbReference>
<evidence type="ECO:0008006" key="4">
    <source>
        <dbReference type="Google" id="ProtNLM"/>
    </source>
</evidence>
<protein>
    <recommendedName>
        <fullName evidence="4">HIRA-interacting protein 3</fullName>
    </recommendedName>
</protein>
<reference evidence="2" key="1">
    <citation type="submission" date="2022-03" db="EMBL/GenBank/DDBJ databases">
        <authorList>
            <person name="Martin C."/>
        </authorList>
    </citation>
    <scope>NUCLEOTIDE SEQUENCE</scope>
</reference>
<feature type="compositionally biased region" description="Basic residues" evidence="1">
    <location>
        <begin position="113"/>
        <end position="128"/>
    </location>
</feature>
<gene>
    <name evidence="2" type="ORF">OFUS_LOCUS24671</name>
</gene>
<name>A0A8S4Q642_OWEFU</name>
<evidence type="ECO:0000313" key="3">
    <source>
        <dbReference type="Proteomes" id="UP000749559"/>
    </source>
</evidence>
<feature type="compositionally biased region" description="Basic residues" evidence="1">
    <location>
        <begin position="342"/>
        <end position="358"/>
    </location>
</feature>
<dbReference type="EMBL" id="CAIIXF020000012">
    <property type="protein sequence ID" value="CAH1800833.1"/>
    <property type="molecule type" value="Genomic_DNA"/>
</dbReference>
<feature type="compositionally biased region" description="Basic residues" evidence="1">
    <location>
        <begin position="445"/>
        <end position="456"/>
    </location>
</feature>
<accession>A0A8S4Q642</accession>
<dbReference type="PANTHER" id="PTHR15410:SF2">
    <property type="entry name" value="HIRA-INTERACTING PROTEIN 3"/>
    <property type="match status" value="1"/>
</dbReference>
<feature type="compositionally biased region" description="Basic and acidic residues" evidence="1">
    <location>
        <begin position="78"/>
        <end position="100"/>
    </location>
</feature>